<dbReference type="PROSITE" id="PS00032">
    <property type="entry name" value="ANTENNAPEDIA"/>
    <property type="match status" value="1"/>
</dbReference>
<evidence type="ECO:0000256" key="5">
    <source>
        <dbReference type="ARBA" id="ARBA00023155"/>
    </source>
</evidence>
<accession>A0A1S3IML9</accession>
<dbReference type="PRINTS" id="PR00024">
    <property type="entry name" value="HOMEOBOX"/>
</dbReference>
<dbReference type="InterPro" id="IPR020479">
    <property type="entry name" value="HD_metazoa"/>
</dbReference>
<dbReference type="SMART" id="SM00389">
    <property type="entry name" value="HOX"/>
    <property type="match status" value="1"/>
</dbReference>
<evidence type="ECO:0000313" key="13">
    <source>
        <dbReference type="RefSeq" id="XP_013399141.1"/>
    </source>
</evidence>
<feature type="compositionally biased region" description="Polar residues" evidence="10">
    <location>
        <begin position="252"/>
        <end position="268"/>
    </location>
</feature>
<name>A0A1S3IML9_LINAN</name>
<dbReference type="RefSeq" id="XP_013399141.1">
    <property type="nucleotide sequence ID" value="XM_013543687.2"/>
</dbReference>
<dbReference type="AlphaFoldDB" id="A0A1S3IML9"/>
<feature type="region of interest" description="Disordered" evidence="10">
    <location>
        <begin position="235"/>
        <end position="268"/>
    </location>
</feature>
<dbReference type="FunCoup" id="A0A1S3IML9">
    <property type="interactions" value="21"/>
</dbReference>
<dbReference type="InterPro" id="IPR017970">
    <property type="entry name" value="Homeobox_CS"/>
</dbReference>
<dbReference type="PROSITE" id="PS50071">
    <property type="entry name" value="HOMEOBOX_2"/>
    <property type="match status" value="1"/>
</dbReference>
<dbReference type="FunFam" id="1.10.10.60:FF:000017">
    <property type="entry name" value="Homeobox protein antennapedia"/>
    <property type="match status" value="1"/>
</dbReference>
<keyword evidence="12" id="KW-1185">Reference proteome</keyword>
<dbReference type="KEGG" id="lak:106165483"/>
<keyword evidence="3" id="KW-0217">Developmental protein</keyword>
<reference evidence="13" key="1">
    <citation type="submission" date="2025-08" db="UniProtKB">
        <authorList>
            <consortium name="RefSeq"/>
        </authorList>
    </citation>
    <scope>IDENTIFICATION</scope>
    <source>
        <tissue evidence="13">Gonads</tissue>
    </source>
</reference>
<dbReference type="InterPro" id="IPR000047">
    <property type="entry name" value="HTH_motif"/>
</dbReference>
<comment type="similarity">
    <text evidence="2 9">Belongs to the Antp homeobox family.</text>
</comment>
<dbReference type="InterPro" id="IPR009057">
    <property type="entry name" value="Homeodomain-like_sf"/>
</dbReference>
<dbReference type="OrthoDB" id="6159439at2759"/>
<evidence type="ECO:0000256" key="2">
    <source>
        <dbReference type="ARBA" id="ARBA00009107"/>
    </source>
</evidence>
<dbReference type="GeneID" id="106165483"/>
<feature type="region of interest" description="Disordered" evidence="10">
    <location>
        <begin position="1"/>
        <end position="31"/>
    </location>
</feature>
<protein>
    <submittedName>
        <fullName evidence="13">Homeobox protein Hox-A7-like</fullName>
    </submittedName>
</protein>
<gene>
    <name evidence="13" type="primary">LOC106165483</name>
</gene>
<keyword evidence="5 7" id="KW-0371">Homeobox</keyword>
<dbReference type="GO" id="GO:0000978">
    <property type="term" value="F:RNA polymerase II cis-regulatory region sequence-specific DNA binding"/>
    <property type="evidence" value="ECO:0007669"/>
    <property type="project" value="TreeGrafter"/>
</dbReference>
<keyword evidence="4 7" id="KW-0238">DNA-binding</keyword>
<evidence type="ECO:0000256" key="7">
    <source>
        <dbReference type="PROSITE-ProRule" id="PRU00108"/>
    </source>
</evidence>
<feature type="domain" description="Homeobox" evidence="11">
    <location>
        <begin position="174"/>
        <end position="234"/>
    </location>
</feature>
<dbReference type="InParanoid" id="A0A1S3IML9"/>
<dbReference type="GO" id="GO:0005634">
    <property type="term" value="C:nucleus"/>
    <property type="evidence" value="ECO:0007669"/>
    <property type="project" value="UniProtKB-SubCell"/>
</dbReference>
<feature type="DNA-binding region" description="Homeobox" evidence="7">
    <location>
        <begin position="176"/>
        <end position="235"/>
    </location>
</feature>
<sequence length="268" mass="30508">MSSYYSNILPPNLSTPGTVGDPYSPASGTHDSTVKAMESTFYGAQNPAYQVYDGELHHPQMAPGALSRFPSSSDRLDPLTGSKSQFDAPHMIDPYQSARLGFSPPGMHNGQYPDSLNKFQDSPFTSAAQSHHHQSVSSMTSSAYNHMGLINNTPPPQSVPIYPWMRSLNGEIGYEQKRTRQTYTRYQTLELEKEFHYNRYLTRRRRIEIAHHLGLTERQIKIWFQNRRMKWKKENNIPKLTGPNQKIDETSIKTNNNNTDSNSPQSNK</sequence>
<evidence type="ECO:0000256" key="8">
    <source>
        <dbReference type="RuleBase" id="RU000682"/>
    </source>
</evidence>
<dbReference type="STRING" id="7574.A0A1S3IML9"/>
<comment type="subcellular location">
    <subcellularLocation>
        <location evidence="1 7 8">Nucleus</location>
    </subcellularLocation>
</comment>
<evidence type="ECO:0000259" key="11">
    <source>
        <dbReference type="PROSITE" id="PS50071"/>
    </source>
</evidence>
<evidence type="ECO:0000256" key="3">
    <source>
        <dbReference type="ARBA" id="ARBA00022473"/>
    </source>
</evidence>
<dbReference type="InterPro" id="IPR017995">
    <property type="entry name" value="Homeobox_antennapedia"/>
</dbReference>
<evidence type="ECO:0000256" key="10">
    <source>
        <dbReference type="SAM" id="MobiDB-lite"/>
    </source>
</evidence>
<dbReference type="PANTHER" id="PTHR45659:SF4">
    <property type="entry name" value="HOMEOBOX PROTEIN ABDOMINAL-A"/>
    <property type="match status" value="1"/>
</dbReference>
<dbReference type="Gene3D" id="1.10.10.60">
    <property type="entry name" value="Homeodomain-like"/>
    <property type="match status" value="1"/>
</dbReference>
<organism evidence="12 13">
    <name type="scientific">Lingula anatina</name>
    <name type="common">Brachiopod</name>
    <name type="synonym">Lingula unguis</name>
    <dbReference type="NCBI Taxonomy" id="7574"/>
    <lineage>
        <taxon>Eukaryota</taxon>
        <taxon>Metazoa</taxon>
        <taxon>Spiralia</taxon>
        <taxon>Lophotrochozoa</taxon>
        <taxon>Brachiopoda</taxon>
        <taxon>Linguliformea</taxon>
        <taxon>Lingulata</taxon>
        <taxon>Lingulida</taxon>
        <taxon>Linguloidea</taxon>
        <taxon>Lingulidae</taxon>
        <taxon>Lingula</taxon>
    </lineage>
</organism>
<dbReference type="SUPFAM" id="SSF46689">
    <property type="entry name" value="Homeodomain-like"/>
    <property type="match status" value="1"/>
</dbReference>
<evidence type="ECO:0000256" key="6">
    <source>
        <dbReference type="ARBA" id="ARBA00023242"/>
    </source>
</evidence>
<dbReference type="PRINTS" id="PR00031">
    <property type="entry name" value="HTHREPRESSR"/>
</dbReference>
<proteinExistence type="inferred from homology"/>
<dbReference type="GO" id="GO:0000981">
    <property type="term" value="F:DNA-binding transcription factor activity, RNA polymerase II-specific"/>
    <property type="evidence" value="ECO:0007669"/>
    <property type="project" value="InterPro"/>
</dbReference>
<evidence type="ECO:0000313" key="12">
    <source>
        <dbReference type="Proteomes" id="UP000085678"/>
    </source>
</evidence>
<dbReference type="PRINTS" id="PR00025">
    <property type="entry name" value="ANTENNAPEDIA"/>
</dbReference>
<dbReference type="Proteomes" id="UP000085678">
    <property type="component" value="Unplaced"/>
</dbReference>
<evidence type="ECO:0000256" key="4">
    <source>
        <dbReference type="ARBA" id="ARBA00023125"/>
    </source>
</evidence>
<evidence type="ECO:0000256" key="9">
    <source>
        <dbReference type="RuleBase" id="RU004442"/>
    </source>
</evidence>
<dbReference type="PANTHER" id="PTHR45659">
    <property type="entry name" value="HOMEOBOX PROTEIN HOX"/>
    <property type="match status" value="1"/>
</dbReference>
<dbReference type="InterPro" id="IPR050296">
    <property type="entry name" value="Antp_homeobox"/>
</dbReference>
<dbReference type="CDD" id="cd00086">
    <property type="entry name" value="homeodomain"/>
    <property type="match status" value="1"/>
</dbReference>
<dbReference type="Pfam" id="PF00046">
    <property type="entry name" value="Homeodomain"/>
    <property type="match status" value="1"/>
</dbReference>
<keyword evidence="6 7" id="KW-0539">Nucleus</keyword>
<dbReference type="GO" id="GO:0009952">
    <property type="term" value="P:anterior/posterior pattern specification"/>
    <property type="evidence" value="ECO:0007669"/>
    <property type="project" value="TreeGrafter"/>
</dbReference>
<dbReference type="InterPro" id="IPR001827">
    <property type="entry name" value="Homeobox_Antennapedia_CS"/>
</dbReference>
<evidence type="ECO:0000256" key="1">
    <source>
        <dbReference type="ARBA" id="ARBA00004123"/>
    </source>
</evidence>
<dbReference type="InterPro" id="IPR001356">
    <property type="entry name" value="HD"/>
</dbReference>
<dbReference type="PROSITE" id="PS00027">
    <property type="entry name" value="HOMEOBOX_1"/>
    <property type="match status" value="1"/>
</dbReference>